<feature type="transmembrane region" description="Helical" evidence="15">
    <location>
        <begin position="131"/>
        <end position="153"/>
    </location>
</feature>
<feature type="transmembrane region" description="Helical" evidence="15">
    <location>
        <begin position="201"/>
        <end position="228"/>
    </location>
</feature>
<evidence type="ECO:0000259" key="16">
    <source>
        <dbReference type="Pfam" id="PF01490"/>
    </source>
</evidence>
<gene>
    <name evidence="17" type="ORF">LSINAPIS_LOCUS7309</name>
</gene>
<dbReference type="Pfam" id="PF01490">
    <property type="entry name" value="Aa_trans"/>
    <property type="match status" value="1"/>
</dbReference>
<feature type="transmembrane region" description="Helical" evidence="15">
    <location>
        <begin position="308"/>
        <end position="325"/>
    </location>
</feature>
<evidence type="ECO:0000256" key="3">
    <source>
        <dbReference type="ARBA" id="ARBA00022448"/>
    </source>
</evidence>
<feature type="transmembrane region" description="Helical" evidence="15">
    <location>
        <begin position="521"/>
        <end position="540"/>
    </location>
</feature>
<proteinExistence type="inferred from homology"/>
<feature type="transmembrane region" description="Helical" evidence="15">
    <location>
        <begin position="345"/>
        <end position="365"/>
    </location>
</feature>
<evidence type="ECO:0000256" key="5">
    <source>
        <dbReference type="ARBA" id="ARBA00022723"/>
    </source>
</evidence>
<keyword evidence="12" id="KW-0325">Glycoprotein</keyword>
<feature type="transmembrane region" description="Helical" evidence="15">
    <location>
        <begin position="377"/>
        <end position="402"/>
    </location>
</feature>
<feature type="transmembrane region" description="Helical" evidence="15">
    <location>
        <begin position="491"/>
        <end position="509"/>
    </location>
</feature>
<keyword evidence="3" id="KW-0813">Transport</keyword>
<dbReference type="Proteomes" id="UP000324832">
    <property type="component" value="Unassembled WGS sequence"/>
</dbReference>
<feature type="transmembrane region" description="Helical" evidence="15">
    <location>
        <begin position="275"/>
        <end position="296"/>
    </location>
</feature>
<name>A0A5E4QF01_9NEOP</name>
<evidence type="ECO:0000256" key="4">
    <source>
        <dbReference type="ARBA" id="ARBA00022692"/>
    </source>
</evidence>
<evidence type="ECO:0000256" key="14">
    <source>
        <dbReference type="ARBA" id="ARBA00038442"/>
    </source>
</evidence>
<dbReference type="InterPro" id="IPR013057">
    <property type="entry name" value="AA_transpt_TM"/>
</dbReference>
<keyword evidence="5" id="KW-0479">Metal-binding</keyword>
<keyword evidence="10 15" id="KW-0472">Membrane</keyword>
<evidence type="ECO:0000313" key="17">
    <source>
        <dbReference type="EMBL" id="VVC95640.1"/>
    </source>
</evidence>
<evidence type="ECO:0000256" key="12">
    <source>
        <dbReference type="ARBA" id="ARBA00023180"/>
    </source>
</evidence>
<comment type="similarity">
    <text evidence="14">Belongs to the amino acid/polyamine transporter 2 family. SLC38A9 subfamily.</text>
</comment>
<dbReference type="PANTHER" id="PTHR22950:SF244">
    <property type="entry name" value="NEUTRAL AMINO ACID TRANSPORTER 9"/>
    <property type="match status" value="1"/>
</dbReference>
<evidence type="ECO:0000256" key="7">
    <source>
        <dbReference type="ARBA" id="ARBA00022970"/>
    </source>
</evidence>
<keyword evidence="9" id="KW-0915">Sodium</keyword>
<dbReference type="GO" id="GO:0015179">
    <property type="term" value="F:L-amino acid transmembrane transporter activity"/>
    <property type="evidence" value="ECO:0007669"/>
    <property type="project" value="TreeGrafter"/>
</dbReference>
<keyword evidence="18" id="KW-1185">Reference proteome</keyword>
<evidence type="ECO:0000256" key="6">
    <source>
        <dbReference type="ARBA" id="ARBA00022753"/>
    </source>
</evidence>
<evidence type="ECO:0000256" key="8">
    <source>
        <dbReference type="ARBA" id="ARBA00022989"/>
    </source>
</evidence>
<reference evidence="17 18" key="1">
    <citation type="submission" date="2017-07" db="EMBL/GenBank/DDBJ databases">
        <authorList>
            <person name="Talla V."/>
            <person name="Backstrom N."/>
        </authorList>
    </citation>
    <scope>NUCLEOTIDE SEQUENCE [LARGE SCALE GENOMIC DNA]</scope>
</reference>
<accession>A0A5E4QF01</accession>
<evidence type="ECO:0000256" key="1">
    <source>
        <dbReference type="ARBA" id="ARBA00004107"/>
    </source>
</evidence>
<keyword evidence="6" id="KW-0967">Endosome</keyword>
<organism evidence="17 18">
    <name type="scientific">Leptidea sinapis</name>
    <dbReference type="NCBI Taxonomy" id="189913"/>
    <lineage>
        <taxon>Eukaryota</taxon>
        <taxon>Metazoa</taxon>
        <taxon>Ecdysozoa</taxon>
        <taxon>Arthropoda</taxon>
        <taxon>Hexapoda</taxon>
        <taxon>Insecta</taxon>
        <taxon>Pterygota</taxon>
        <taxon>Neoptera</taxon>
        <taxon>Endopterygota</taxon>
        <taxon>Lepidoptera</taxon>
        <taxon>Glossata</taxon>
        <taxon>Ditrysia</taxon>
        <taxon>Papilionoidea</taxon>
        <taxon>Pieridae</taxon>
        <taxon>Dismorphiinae</taxon>
        <taxon>Leptidea</taxon>
    </lineage>
</organism>
<feature type="transmembrane region" description="Helical" evidence="15">
    <location>
        <begin position="159"/>
        <end position="181"/>
    </location>
</feature>
<keyword evidence="4 15" id="KW-0812">Transmembrane</keyword>
<evidence type="ECO:0000256" key="9">
    <source>
        <dbReference type="ARBA" id="ARBA00023053"/>
    </source>
</evidence>
<dbReference type="EMBL" id="FZQP02002382">
    <property type="protein sequence ID" value="VVC95640.1"/>
    <property type="molecule type" value="Genomic_DNA"/>
</dbReference>
<evidence type="ECO:0000256" key="15">
    <source>
        <dbReference type="SAM" id="Phobius"/>
    </source>
</evidence>
<protein>
    <recommendedName>
        <fullName evidence="16">Amino acid transporter transmembrane domain-containing protein</fullName>
    </recommendedName>
</protein>
<keyword evidence="13" id="KW-0458">Lysosome</keyword>
<sequence>MTKAVLATMRSKRNNSKSGCESAASSVQSGGSYGVFGACSDFSECEYNEDGSFFKYEQIPSGSTSNASFHSTKDRETTPLICQHLTTTYRAISHGSSSDTLGPGDLSDTDIIATYKRTLAKSKPERKKQSSLITIFSIWNTIMGSSLLTMAWGVERAGLPAALVLMMFMAALCLYTAYLLIIVNRYHGGDSCEVPALCRTLLGPAAAVVAHAFSLMVLTGANVLYWVLITNFLYYTVNYFIDQPSINGTTYNSTVLCPQEIIGSLTESPNPSSPYWGLHTTVPIYVAILVFPLLNFKNVSFFTKFNSLGTLSVMYLLIFVAVKSWSWGINLGTLGAPRGGSDAAVLSGMLALSFYIHNIIITIMRNNERQEKNGRDLTIAFVLVTATYTMVGAVFYICFPLAKSCIQDNILNNFEVHDVMTVIARALLLFQVITVYPLVVFMLRSEAVQLLPLKESRALTLAINVLIVSLSILVACICPNIGTIIRYTGAVSGLVHVFALPSLLHMSSLRRRGELTCFKTLFYSAIIALGTLNLLMQFFIT</sequence>
<keyword evidence="11" id="KW-1015">Disulfide bond</keyword>
<keyword evidence="8 15" id="KW-1133">Transmembrane helix</keyword>
<dbReference type="GO" id="GO:0046872">
    <property type="term" value="F:metal ion binding"/>
    <property type="evidence" value="ECO:0007669"/>
    <property type="project" value="UniProtKB-KW"/>
</dbReference>
<dbReference type="GO" id="GO:0031902">
    <property type="term" value="C:late endosome membrane"/>
    <property type="evidence" value="ECO:0007669"/>
    <property type="project" value="UniProtKB-SubCell"/>
</dbReference>
<feature type="transmembrane region" description="Helical" evidence="15">
    <location>
        <begin position="463"/>
        <end position="485"/>
    </location>
</feature>
<evidence type="ECO:0000256" key="11">
    <source>
        <dbReference type="ARBA" id="ARBA00023157"/>
    </source>
</evidence>
<dbReference type="PANTHER" id="PTHR22950">
    <property type="entry name" value="AMINO ACID TRANSPORTER"/>
    <property type="match status" value="1"/>
</dbReference>
<dbReference type="AlphaFoldDB" id="A0A5E4QF01"/>
<dbReference type="GO" id="GO:0005765">
    <property type="term" value="C:lysosomal membrane"/>
    <property type="evidence" value="ECO:0007669"/>
    <property type="project" value="UniProtKB-SubCell"/>
</dbReference>
<evidence type="ECO:0000256" key="10">
    <source>
        <dbReference type="ARBA" id="ARBA00023136"/>
    </source>
</evidence>
<evidence type="ECO:0000313" key="18">
    <source>
        <dbReference type="Proteomes" id="UP000324832"/>
    </source>
</evidence>
<evidence type="ECO:0000256" key="2">
    <source>
        <dbReference type="ARBA" id="ARBA00004155"/>
    </source>
</evidence>
<comment type="subcellular location">
    <subcellularLocation>
        <location evidence="1">Late endosome membrane</location>
        <topology evidence="1">Multi-pass membrane protein</topology>
    </subcellularLocation>
    <subcellularLocation>
        <location evidence="2">Lysosome membrane</location>
        <topology evidence="2">Multi-pass membrane protein</topology>
    </subcellularLocation>
</comment>
<keyword evidence="7" id="KW-0029">Amino-acid transport</keyword>
<feature type="transmembrane region" description="Helical" evidence="15">
    <location>
        <begin position="422"/>
        <end position="443"/>
    </location>
</feature>
<evidence type="ECO:0000256" key="13">
    <source>
        <dbReference type="ARBA" id="ARBA00023228"/>
    </source>
</evidence>
<feature type="domain" description="Amino acid transporter transmembrane" evidence="16">
    <location>
        <begin position="128"/>
        <end position="528"/>
    </location>
</feature>